<dbReference type="KEGG" id="pco:PHACADRAFT_263163"/>
<evidence type="ECO:0000313" key="2">
    <source>
        <dbReference type="EMBL" id="EKM51163.1"/>
    </source>
</evidence>
<reference evidence="2 3" key="1">
    <citation type="journal article" date="2012" name="BMC Genomics">
        <title>Comparative genomics of the white-rot fungi, Phanerochaete carnosa and P. chrysosporium, to elucidate the genetic basis of the distinct wood types they colonize.</title>
        <authorList>
            <person name="Suzuki H."/>
            <person name="MacDonald J."/>
            <person name="Syed K."/>
            <person name="Salamov A."/>
            <person name="Hori C."/>
            <person name="Aerts A."/>
            <person name="Henrissat B."/>
            <person name="Wiebenga A."/>
            <person name="vanKuyk P.A."/>
            <person name="Barry K."/>
            <person name="Lindquist E."/>
            <person name="LaButti K."/>
            <person name="Lapidus A."/>
            <person name="Lucas S."/>
            <person name="Coutinho P."/>
            <person name="Gong Y."/>
            <person name="Samejima M."/>
            <person name="Mahadevan R."/>
            <person name="Abou-Zaid M."/>
            <person name="de Vries R.P."/>
            <person name="Igarashi K."/>
            <person name="Yadav J.S."/>
            <person name="Grigoriev I.V."/>
            <person name="Master E.R."/>
        </authorList>
    </citation>
    <scope>NUCLEOTIDE SEQUENCE [LARGE SCALE GENOMIC DNA]</scope>
    <source>
        <strain evidence="2 3">HHB-10118-sp</strain>
    </source>
</reference>
<gene>
    <name evidence="2" type="ORF">PHACADRAFT_263163</name>
</gene>
<dbReference type="EMBL" id="JH930477">
    <property type="protein sequence ID" value="EKM51163.1"/>
    <property type="molecule type" value="Genomic_DNA"/>
</dbReference>
<dbReference type="InParanoid" id="K5VIQ1"/>
<dbReference type="HOGENOM" id="CLU_155349_3_0_1"/>
<dbReference type="Proteomes" id="UP000008370">
    <property type="component" value="Unassembled WGS sequence"/>
</dbReference>
<name>K5VIQ1_PHACS</name>
<organism evidence="2 3">
    <name type="scientific">Phanerochaete carnosa (strain HHB-10118-sp)</name>
    <name type="common">White-rot fungus</name>
    <name type="synonym">Peniophora carnosa</name>
    <dbReference type="NCBI Taxonomy" id="650164"/>
    <lineage>
        <taxon>Eukaryota</taxon>
        <taxon>Fungi</taxon>
        <taxon>Dikarya</taxon>
        <taxon>Basidiomycota</taxon>
        <taxon>Agaricomycotina</taxon>
        <taxon>Agaricomycetes</taxon>
        <taxon>Polyporales</taxon>
        <taxon>Phanerochaetaceae</taxon>
        <taxon>Phanerochaete</taxon>
    </lineage>
</organism>
<evidence type="ECO:0000256" key="1">
    <source>
        <dbReference type="SAM" id="MobiDB-lite"/>
    </source>
</evidence>
<dbReference type="OrthoDB" id="2879353at2759"/>
<dbReference type="RefSeq" id="XP_007400317.1">
    <property type="nucleotide sequence ID" value="XM_007400255.1"/>
</dbReference>
<accession>K5VIQ1</accession>
<dbReference type="GeneID" id="18918480"/>
<feature type="region of interest" description="Disordered" evidence="1">
    <location>
        <begin position="1"/>
        <end position="21"/>
    </location>
</feature>
<protein>
    <submittedName>
        <fullName evidence="2">Uncharacterized protein</fullName>
    </submittedName>
</protein>
<dbReference type="AlphaFoldDB" id="K5VIQ1"/>
<keyword evidence="3" id="KW-1185">Reference proteome</keyword>
<sequence>MSKSQEASGTVDTHETGNSWKGTFTVDDVEYLFSATMNPNVSAFTISDAKLHYNDTEDLTGSSVDYYGTVGKELNVTLENGVTITGSLEVGTAVYPETNIVGSGTWNARPAIVSLR</sequence>
<evidence type="ECO:0000313" key="3">
    <source>
        <dbReference type="Proteomes" id="UP000008370"/>
    </source>
</evidence>
<proteinExistence type="predicted"/>